<evidence type="ECO:0000313" key="5">
    <source>
        <dbReference type="Proteomes" id="UP001165641"/>
    </source>
</evidence>
<comment type="caution">
    <text evidence="4">The sequence shown here is derived from an EMBL/GenBank/DDBJ whole genome shotgun (WGS) entry which is preliminary data.</text>
</comment>
<evidence type="ECO:0000256" key="3">
    <source>
        <dbReference type="SAM" id="Phobius"/>
    </source>
</evidence>
<dbReference type="Pfam" id="PF13428">
    <property type="entry name" value="TPR_14"/>
    <property type="match status" value="1"/>
</dbReference>
<accession>A0ABT4ZJP6</accession>
<evidence type="ECO:0000313" key="4">
    <source>
        <dbReference type="EMBL" id="MDB6179593.1"/>
    </source>
</evidence>
<dbReference type="InterPro" id="IPR019734">
    <property type="entry name" value="TPR_rpt"/>
</dbReference>
<protein>
    <submittedName>
        <fullName evidence="4">Tetratricopeptide repeat protein</fullName>
    </submittedName>
</protein>
<dbReference type="Gene3D" id="1.25.40.10">
    <property type="entry name" value="Tetratricopeptide repeat domain"/>
    <property type="match status" value="1"/>
</dbReference>
<keyword evidence="1" id="KW-0802">TPR repeat</keyword>
<feature type="region of interest" description="Disordered" evidence="2">
    <location>
        <begin position="124"/>
        <end position="149"/>
    </location>
</feature>
<dbReference type="Proteomes" id="UP001165641">
    <property type="component" value="Unassembled WGS sequence"/>
</dbReference>
<gene>
    <name evidence="4" type="ORF">PAF17_19170</name>
</gene>
<dbReference type="SUPFAM" id="SSF48452">
    <property type="entry name" value="TPR-like"/>
    <property type="match status" value="1"/>
</dbReference>
<dbReference type="PROSITE" id="PS50005">
    <property type="entry name" value="TPR"/>
    <property type="match status" value="1"/>
</dbReference>
<dbReference type="RefSeq" id="WP_271890687.1">
    <property type="nucleotide sequence ID" value="NZ_JAQBIE010000044.1"/>
</dbReference>
<keyword evidence="3" id="KW-1133">Transmembrane helix</keyword>
<sequence length="594" mass="65596">MTAGADTRNSGVPLDMPAIRTELGRLLADPDFACSQARRRMLAYLVEETLAGRGDRLKGPVLAQEVFDRGADFDPQSDPVVRIEARRLRRDLDVYYASYASRADLRFSIPKGAYAASFLTQPHPVLTPEETAPPPADIPSDTAPKLPDRTPANRRRLMIAIAASVVAAAILFARFWPMAYQPTANASAVPALAVARFVSVGANRDGDYLSLAISDQLVNELMMFRRFRVFALPNDRSDLSEDNLTALQDKYGIRHVVSGTLLGADNGDLIRIIVQLRDMQGEIIWSGSFDRLPNAQSMFELEDELSKTIATTLSQTYGVIASDMSRAVDRSTYPSDSSFSCMLRAHAYRRGFDPKLRDSVTDCLQAAVRRDPQNAEIHAMRGWLELDQSRFPDIDAVRRNAHRETAFEMTSRAVELEPRNITALEAHAAVLHNRGDYAEAEEILRKAVAMNPEDPEILHQLGWRLAVRGQLEEGVSYIRQAIDRSVDPPARYFNLIAIGDFVQGRYAEMLRSARISAAGGSSVGNALLAIALAETNGHPDQEVAQALKRMGQLRPELERDPAAVFRRHGVTDELVGKLVAGLENAGWTSPHPAE</sequence>
<keyword evidence="3" id="KW-0472">Membrane</keyword>
<keyword evidence="3" id="KW-0812">Transmembrane</keyword>
<feature type="transmembrane region" description="Helical" evidence="3">
    <location>
        <begin position="157"/>
        <end position="176"/>
    </location>
</feature>
<proteinExistence type="predicted"/>
<keyword evidence="5" id="KW-1185">Reference proteome</keyword>
<evidence type="ECO:0000256" key="2">
    <source>
        <dbReference type="SAM" id="MobiDB-lite"/>
    </source>
</evidence>
<dbReference type="InterPro" id="IPR011990">
    <property type="entry name" value="TPR-like_helical_dom_sf"/>
</dbReference>
<evidence type="ECO:0000256" key="1">
    <source>
        <dbReference type="PROSITE-ProRule" id="PRU00339"/>
    </source>
</evidence>
<dbReference type="EMBL" id="JAQBIE010000044">
    <property type="protein sequence ID" value="MDB6179593.1"/>
    <property type="molecule type" value="Genomic_DNA"/>
</dbReference>
<reference evidence="4" key="1">
    <citation type="submission" date="2022-12" db="EMBL/GenBank/DDBJ databases">
        <title>Paracoccus onchidii sp. nov., isolated from a marine invertebrate from the South China Sea.</title>
        <authorList>
            <person name="Xu S."/>
            <person name="Liu Z."/>
            <person name="Xu Y."/>
        </authorList>
    </citation>
    <scope>NUCLEOTIDE SEQUENCE</scope>
    <source>
        <strain evidence="4">Z330</strain>
    </source>
</reference>
<organism evidence="4 5">
    <name type="scientific">Paracoccus onchidii</name>
    <dbReference type="NCBI Taxonomy" id="3017813"/>
    <lineage>
        <taxon>Bacteria</taxon>
        <taxon>Pseudomonadati</taxon>
        <taxon>Pseudomonadota</taxon>
        <taxon>Alphaproteobacteria</taxon>
        <taxon>Rhodobacterales</taxon>
        <taxon>Paracoccaceae</taxon>
        <taxon>Paracoccus</taxon>
    </lineage>
</organism>
<feature type="repeat" description="TPR" evidence="1">
    <location>
        <begin position="421"/>
        <end position="454"/>
    </location>
</feature>
<name>A0ABT4ZJP6_9RHOB</name>